<dbReference type="Proteomes" id="UP000292307">
    <property type="component" value="Chromosome"/>
</dbReference>
<reference evidence="1" key="3">
    <citation type="submission" date="2022-12" db="EMBL/GenBank/DDBJ databases">
        <authorList>
            <person name="Sun Q."/>
            <person name="Kim S."/>
        </authorList>
    </citation>
    <scope>NUCLEOTIDE SEQUENCE</scope>
    <source>
        <strain evidence="1">KCTC 12343</strain>
    </source>
</reference>
<dbReference type="EMBL" id="BMWV01000030">
    <property type="protein sequence ID" value="GGY70340.1"/>
    <property type="molecule type" value="Genomic_DNA"/>
</dbReference>
<dbReference type="Gene3D" id="3.40.50.1240">
    <property type="entry name" value="Phosphoglycerate mutase-like"/>
    <property type="match status" value="1"/>
</dbReference>
<dbReference type="OrthoDB" id="5296884at2"/>
<reference evidence="2 3" key="2">
    <citation type="submission" date="2019-02" db="EMBL/GenBank/DDBJ databases">
        <title>Draft Genome Sequences of Six Type Strains of the Genus Massilia.</title>
        <authorList>
            <person name="Miess H."/>
            <person name="Frediansyhah A."/>
            <person name="Gross H."/>
        </authorList>
    </citation>
    <scope>NUCLEOTIDE SEQUENCE [LARGE SCALE GENOMIC DNA]</scope>
    <source>
        <strain evidence="2 3">DSM 17472</strain>
    </source>
</reference>
<dbReference type="InterPro" id="IPR013078">
    <property type="entry name" value="His_Pase_superF_clade-1"/>
</dbReference>
<evidence type="ECO:0000313" key="3">
    <source>
        <dbReference type="Proteomes" id="UP000292307"/>
    </source>
</evidence>
<sequence>MKLILVRHPRPAAAEGICYGRSDLPVDPDELARVHAALRDLGLPGDVPVFSSPLRRCAALASLLSPAVLYDADLAEMDFGDWEGRNWNDIPRAQVDAWAADLLHDRPGGGESVLDVARRVAAALARIRRHGSARAIVVCHAGTMRLAATLADGAPLEQAALAAASRPHRIGYGEVVRLVLS</sequence>
<dbReference type="SUPFAM" id="SSF53254">
    <property type="entry name" value="Phosphoglycerate mutase-like"/>
    <property type="match status" value="1"/>
</dbReference>
<protein>
    <submittedName>
        <fullName evidence="1">Phosphoglycerate mutase</fullName>
    </submittedName>
</protein>
<accession>A0A411X491</accession>
<keyword evidence="3" id="KW-1185">Reference proteome</keyword>
<dbReference type="CDD" id="cd07067">
    <property type="entry name" value="HP_PGM_like"/>
    <property type="match status" value="1"/>
</dbReference>
<gene>
    <name evidence="2" type="ORF">EYF70_24890</name>
    <name evidence="1" type="ORF">GCM10007387_60370</name>
</gene>
<dbReference type="Pfam" id="PF00300">
    <property type="entry name" value="His_Phos_1"/>
    <property type="match status" value="1"/>
</dbReference>
<name>A0A411X491_9BURK</name>
<dbReference type="RefSeq" id="WP_131147795.1">
    <property type="nucleotide sequence ID" value="NZ_BMWV01000030.1"/>
</dbReference>
<dbReference type="EMBL" id="CP036401">
    <property type="protein sequence ID" value="QBI03703.1"/>
    <property type="molecule type" value="Genomic_DNA"/>
</dbReference>
<proteinExistence type="predicted"/>
<reference evidence="1" key="1">
    <citation type="journal article" date="2014" name="Int. J. Syst. Evol. Microbiol.">
        <title>Complete genome sequence of Corynebacterium casei LMG S-19264T (=DSM 44701T), isolated from a smear-ripened cheese.</title>
        <authorList>
            <consortium name="US DOE Joint Genome Institute (JGI-PGF)"/>
            <person name="Walter F."/>
            <person name="Albersmeier A."/>
            <person name="Kalinowski J."/>
            <person name="Ruckert C."/>
        </authorList>
    </citation>
    <scope>NUCLEOTIDE SEQUENCE</scope>
    <source>
        <strain evidence="1">KCTC 12343</strain>
    </source>
</reference>
<evidence type="ECO:0000313" key="4">
    <source>
        <dbReference type="Proteomes" id="UP000628442"/>
    </source>
</evidence>
<evidence type="ECO:0000313" key="2">
    <source>
        <dbReference type="EMBL" id="QBI03703.1"/>
    </source>
</evidence>
<evidence type="ECO:0000313" key="1">
    <source>
        <dbReference type="EMBL" id="GGY70340.1"/>
    </source>
</evidence>
<dbReference type="SMART" id="SM00855">
    <property type="entry name" value="PGAM"/>
    <property type="match status" value="1"/>
</dbReference>
<dbReference type="InterPro" id="IPR029033">
    <property type="entry name" value="His_PPase_superfam"/>
</dbReference>
<organism evidence="1 4">
    <name type="scientific">Pseudoduganella albidiflava</name>
    <dbReference type="NCBI Taxonomy" id="321983"/>
    <lineage>
        <taxon>Bacteria</taxon>
        <taxon>Pseudomonadati</taxon>
        <taxon>Pseudomonadota</taxon>
        <taxon>Betaproteobacteria</taxon>
        <taxon>Burkholderiales</taxon>
        <taxon>Oxalobacteraceae</taxon>
        <taxon>Telluria group</taxon>
        <taxon>Pseudoduganella</taxon>
    </lineage>
</organism>
<dbReference type="AlphaFoldDB" id="A0A411X491"/>
<dbReference type="Proteomes" id="UP000628442">
    <property type="component" value="Unassembled WGS sequence"/>
</dbReference>